<evidence type="ECO:0000313" key="4">
    <source>
        <dbReference type="Proteomes" id="UP000298416"/>
    </source>
</evidence>
<evidence type="ECO:0000256" key="2">
    <source>
        <dbReference type="SAM" id="Phobius"/>
    </source>
</evidence>
<dbReference type="PANTHER" id="PTHR34809:SF1">
    <property type="entry name" value="MALTOSE EXCESS PROTEIN 1, CHLOROPLASTIC-RELATED"/>
    <property type="match status" value="1"/>
</dbReference>
<feature type="transmembrane region" description="Helical" evidence="2">
    <location>
        <begin position="183"/>
        <end position="206"/>
    </location>
</feature>
<accession>A0A8X8YMZ3</accession>
<reference evidence="3" key="2">
    <citation type="submission" date="2020-08" db="EMBL/GenBank/DDBJ databases">
        <title>Plant Genome Project.</title>
        <authorList>
            <person name="Zhang R.-G."/>
        </authorList>
    </citation>
    <scope>NUCLEOTIDE SEQUENCE</scope>
    <source>
        <strain evidence="3">Huo1</strain>
        <tissue evidence="3">Leaf</tissue>
    </source>
</reference>
<reference evidence="3" key="1">
    <citation type="submission" date="2018-01" db="EMBL/GenBank/DDBJ databases">
        <authorList>
            <person name="Mao J.F."/>
        </authorList>
    </citation>
    <scope>NUCLEOTIDE SEQUENCE</scope>
    <source>
        <strain evidence="3">Huo1</strain>
        <tissue evidence="3">Leaf</tissue>
    </source>
</reference>
<evidence type="ECO:0000313" key="3">
    <source>
        <dbReference type="EMBL" id="KAG6435885.1"/>
    </source>
</evidence>
<dbReference type="Proteomes" id="UP000298416">
    <property type="component" value="Unassembled WGS sequence"/>
</dbReference>
<organism evidence="3">
    <name type="scientific">Salvia splendens</name>
    <name type="common">Scarlet sage</name>
    <dbReference type="NCBI Taxonomy" id="180675"/>
    <lineage>
        <taxon>Eukaryota</taxon>
        <taxon>Viridiplantae</taxon>
        <taxon>Streptophyta</taxon>
        <taxon>Embryophyta</taxon>
        <taxon>Tracheophyta</taxon>
        <taxon>Spermatophyta</taxon>
        <taxon>Magnoliopsida</taxon>
        <taxon>eudicotyledons</taxon>
        <taxon>Gunneridae</taxon>
        <taxon>Pentapetalae</taxon>
        <taxon>asterids</taxon>
        <taxon>lamiids</taxon>
        <taxon>Lamiales</taxon>
        <taxon>Lamiaceae</taxon>
        <taxon>Nepetoideae</taxon>
        <taxon>Mentheae</taxon>
        <taxon>Salviinae</taxon>
        <taxon>Salvia</taxon>
        <taxon>Salvia subgen. Calosphace</taxon>
        <taxon>core Calosphace</taxon>
    </lineage>
</organism>
<dbReference type="InterPro" id="IPR034628">
    <property type="entry name" value="MEX1/MEX1-like"/>
</dbReference>
<dbReference type="GO" id="GO:0009941">
    <property type="term" value="C:chloroplast envelope"/>
    <property type="evidence" value="ECO:0007669"/>
    <property type="project" value="TreeGrafter"/>
</dbReference>
<comment type="caution">
    <text evidence="3">The sequence shown here is derived from an EMBL/GenBank/DDBJ whole genome shotgun (WGS) entry which is preliminary data.</text>
</comment>
<feature type="compositionally biased region" description="Basic and acidic residues" evidence="1">
    <location>
        <begin position="261"/>
        <end position="279"/>
    </location>
</feature>
<dbReference type="EMBL" id="PNBA02000001">
    <property type="protein sequence ID" value="KAG6435885.1"/>
    <property type="molecule type" value="Genomic_DNA"/>
</dbReference>
<sequence>MRLVVVVRDRPAAFGFTFVVSFSFLCWFLVNCFAFLFFWNLPFLLLQLPQIILNYRNLMAGNNSAFLAVPWLGMLTGLLGNLSLLSYFIKKKESEAVAIQLLGVVSIYVAILQLAMAEAMTLPHFVATSIVTASGVIINSLKHFDLLNNGIWKSWEEFITIAGLSALPQVIWSTFVPIVPNTVFPGCIALFTAVLVVSKVCLVIALQDLKVFYPSSYFLGAHGETVKERCKHSRISIRMDSHTSLHVDACCTNVDKSSESQKHERSVSRDNVAGHDWQRSADPTSTSYSGFNVVHWFDMGVCFLRMGQPRVLVPVNYFNSISWELFLVSTLGFLGWMGITLWRDAQVQGHHSSLKDLIFGH</sequence>
<proteinExistence type="predicted"/>
<keyword evidence="4" id="KW-1185">Reference proteome</keyword>
<feature type="transmembrane region" description="Helical" evidence="2">
    <location>
        <begin position="65"/>
        <end position="89"/>
    </location>
</feature>
<keyword evidence="2" id="KW-1133">Transmembrane helix</keyword>
<gene>
    <name evidence="3" type="ORF">SASPL_100766</name>
</gene>
<feature type="transmembrane region" description="Helical" evidence="2">
    <location>
        <begin position="96"/>
        <end position="116"/>
    </location>
</feature>
<feature type="transmembrane region" description="Helical" evidence="2">
    <location>
        <begin position="158"/>
        <end position="177"/>
    </location>
</feature>
<protein>
    <submittedName>
        <fullName evidence="3">Uncharacterized protein</fullName>
    </submittedName>
</protein>
<dbReference type="AlphaFoldDB" id="A0A8X8YMZ3"/>
<keyword evidence="2" id="KW-0472">Membrane</keyword>
<keyword evidence="2" id="KW-0812">Transmembrane</keyword>
<feature type="transmembrane region" description="Helical" evidence="2">
    <location>
        <begin position="12"/>
        <end position="39"/>
    </location>
</feature>
<evidence type="ECO:0000256" key="1">
    <source>
        <dbReference type="SAM" id="MobiDB-lite"/>
    </source>
</evidence>
<feature type="transmembrane region" description="Helical" evidence="2">
    <location>
        <begin position="122"/>
        <end position="138"/>
    </location>
</feature>
<dbReference type="PANTHER" id="PTHR34809">
    <property type="entry name" value="MALTOSE EXCESS PROTEIN 1, CHLOROPLASTIC-RELATED"/>
    <property type="match status" value="1"/>
</dbReference>
<feature type="region of interest" description="Disordered" evidence="1">
    <location>
        <begin position="261"/>
        <end position="284"/>
    </location>
</feature>
<dbReference type="GO" id="GO:0005363">
    <property type="term" value="F:maltose transmembrane transporter activity"/>
    <property type="evidence" value="ECO:0007669"/>
    <property type="project" value="TreeGrafter"/>
</dbReference>
<name>A0A8X8YMZ3_SALSN</name>